<keyword evidence="3" id="KW-1185">Reference proteome</keyword>
<evidence type="ECO:0008006" key="4">
    <source>
        <dbReference type="Google" id="ProtNLM"/>
    </source>
</evidence>
<feature type="signal peptide" evidence="1">
    <location>
        <begin position="1"/>
        <end position="23"/>
    </location>
</feature>
<evidence type="ECO:0000313" key="3">
    <source>
        <dbReference type="Proteomes" id="UP000240760"/>
    </source>
</evidence>
<feature type="chain" id="PRO_5015579828" description="Secreted protein" evidence="1">
    <location>
        <begin position="24"/>
        <end position="143"/>
    </location>
</feature>
<sequence>MSKIVEPFSFLLFFFSSFPGAGNGPTANDCGCFCFRVPFSSNDSQNKNGRFDDCIKGRQRPRVRKEIARFVEMKSSLLPRGHNRLLQDREPEWSSRIKCHPGHVEPRLAAKEHGVVQISAVRIAVRLLEVVGWVLRYHGLRRG</sequence>
<proteinExistence type="predicted"/>
<keyword evidence="1" id="KW-0732">Signal</keyword>
<evidence type="ECO:0000256" key="1">
    <source>
        <dbReference type="SAM" id="SignalP"/>
    </source>
</evidence>
<protein>
    <recommendedName>
        <fullName evidence="4">Secreted protein</fullName>
    </recommendedName>
</protein>
<reference evidence="2 3" key="1">
    <citation type="submission" date="2016-07" db="EMBL/GenBank/DDBJ databases">
        <title>Multiple horizontal gene transfer events from other fungi enriched the ability of initially mycotrophic Trichoderma (Ascomycota) to feed on dead plant biomass.</title>
        <authorList>
            <consortium name="DOE Joint Genome Institute"/>
            <person name="Aerts A."/>
            <person name="Atanasova L."/>
            <person name="Chenthamara K."/>
            <person name="Zhang J."/>
            <person name="Grujic M."/>
            <person name="Henrissat B."/>
            <person name="Kuo A."/>
            <person name="Salamov A."/>
            <person name="Lipzen A."/>
            <person name="Labutti K."/>
            <person name="Barry K."/>
            <person name="Miao Y."/>
            <person name="Rahimi M.J."/>
            <person name="Shen Q."/>
            <person name="Grigoriev I.V."/>
            <person name="Kubicek C.P."/>
            <person name="Druzhinina I.S."/>
        </authorList>
    </citation>
    <scope>NUCLEOTIDE SEQUENCE [LARGE SCALE GENOMIC DNA]</scope>
    <source>
        <strain evidence="2 3">ATCC 18648</strain>
    </source>
</reference>
<accession>A0A2T4CHV8</accession>
<dbReference type="AlphaFoldDB" id="A0A2T4CHV8"/>
<organism evidence="2 3">
    <name type="scientific">Trichoderma longibrachiatum ATCC 18648</name>
    <dbReference type="NCBI Taxonomy" id="983965"/>
    <lineage>
        <taxon>Eukaryota</taxon>
        <taxon>Fungi</taxon>
        <taxon>Dikarya</taxon>
        <taxon>Ascomycota</taxon>
        <taxon>Pezizomycotina</taxon>
        <taxon>Sordariomycetes</taxon>
        <taxon>Hypocreomycetidae</taxon>
        <taxon>Hypocreales</taxon>
        <taxon>Hypocreaceae</taxon>
        <taxon>Trichoderma</taxon>
    </lineage>
</organism>
<dbReference type="Proteomes" id="UP000240760">
    <property type="component" value="Unassembled WGS sequence"/>
</dbReference>
<evidence type="ECO:0000313" key="2">
    <source>
        <dbReference type="EMBL" id="PTB81102.1"/>
    </source>
</evidence>
<gene>
    <name evidence="2" type="ORF">M440DRAFT_1007747</name>
</gene>
<name>A0A2T4CHV8_TRILO</name>
<dbReference type="EMBL" id="KZ679126">
    <property type="protein sequence ID" value="PTB81102.1"/>
    <property type="molecule type" value="Genomic_DNA"/>
</dbReference>